<dbReference type="RefSeq" id="WP_216151445.1">
    <property type="nucleotide sequence ID" value="NZ_JAHLDV010000075.1"/>
</dbReference>
<organism evidence="2 3">
    <name type="scientific">Clostridium frigoris</name>
    <dbReference type="NCBI Taxonomy" id="205327"/>
    <lineage>
        <taxon>Bacteria</taxon>
        <taxon>Bacillati</taxon>
        <taxon>Bacillota</taxon>
        <taxon>Clostridia</taxon>
        <taxon>Eubacteriales</taxon>
        <taxon>Clostridiaceae</taxon>
        <taxon>Clostridium</taxon>
    </lineage>
</organism>
<gene>
    <name evidence="2" type="ORF">KPL37_17885</name>
</gene>
<dbReference type="Pfam" id="PF02698">
    <property type="entry name" value="DUF218"/>
    <property type="match status" value="1"/>
</dbReference>
<evidence type="ECO:0000313" key="3">
    <source>
        <dbReference type="Proteomes" id="UP000776252"/>
    </source>
</evidence>
<dbReference type="PANTHER" id="PTHR30336">
    <property type="entry name" value="INNER MEMBRANE PROTEIN, PROBABLE PERMEASE"/>
    <property type="match status" value="1"/>
</dbReference>
<feature type="domain" description="DUF218" evidence="1">
    <location>
        <begin position="23"/>
        <end position="149"/>
    </location>
</feature>
<dbReference type="PANTHER" id="PTHR30336:SF20">
    <property type="entry name" value="DUF218 DOMAIN-CONTAINING PROTEIN"/>
    <property type="match status" value="1"/>
</dbReference>
<evidence type="ECO:0000259" key="1">
    <source>
        <dbReference type="Pfam" id="PF02698"/>
    </source>
</evidence>
<name>A0ABS6BYC4_9CLOT</name>
<dbReference type="CDD" id="cd06259">
    <property type="entry name" value="YdcF-like"/>
    <property type="match status" value="1"/>
</dbReference>
<dbReference type="EMBL" id="JAHLDV010000075">
    <property type="protein sequence ID" value="MBU3161579.1"/>
    <property type="molecule type" value="Genomic_DNA"/>
</dbReference>
<proteinExistence type="predicted"/>
<evidence type="ECO:0000313" key="2">
    <source>
        <dbReference type="EMBL" id="MBU3161579.1"/>
    </source>
</evidence>
<protein>
    <submittedName>
        <fullName evidence="2">YdcF family protein</fullName>
    </submittedName>
</protein>
<reference evidence="2 3" key="1">
    <citation type="submission" date="2021-06" db="EMBL/GenBank/DDBJ databases">
        <title>Clostridia strains as spoilage organisms.</title>
        <authorList>
            <person name="Wambui J."/>
            <person name="Stephan R."/>
            <person name="Stevens M.J.A."/>
        </authorList>
    </citation>
    <scope>NUCLEOTIDE SEQUENCE [LARGE SCALE GENOMIC DNA]</scope>
    <source>
        <strain evidence="2 3">DSM 14204</strain>
    </source>
</reference>
<dbReference type="InterPro" id="IPR051599">
    <property type="entry name" value="Cell_Envelope_Assoc"/>
</dbReference>
<keyword evidence="3" id="KW-1185">Reference proteome</keyword>
<comment type="caution">
    <text evidence="2">The sequence shown here is derived from an EMBL/GenBank/DDBJ whole genome shotgun (WGS) entry which is preliminary data.</text>
</comment>
<dbReference type="Proteomes" id="UP000776252">
    <property type="component" value="Unassembled WGS sequence"/>
</dbReference>
<dbReference type="InterPro" id="IPR003848">
    <property type="entry name" value="DUF218"/>
</dbReference>
<sequence>MVYPFDCITDLIFVETYVQKANVILVPGCSQPQIMERAAELYHKGFAPYILPTGGANHEISKYRSEWEYLKNIGINLGVPEDAILKEDKARNTFENARLSLEVLNKNRIDIKKAILVCKSYHSRRALLTYQVVFPYDVEFYVSTVTDKSGVTKDNWFLNTEATTLVMGEIVKIGKYFRNEICTPKRKN</sequence>
<accession>A0ABS6BYC4</accession>